<feature type="region of interest" description="Disordered" evidence="1">
    <location>
        <begin position="159"/>
        <end position="178"/>
    </location>
</feature>
<evidence type="ECO:0000256" key="1">
    <source>
        <dbReference type="SAM" id="MobiDB-lite"/>
    </source>
</evidence>
<dbReference type="GeneID" id="111122675"/>
<organism evidence="3 4">
    <name type="scientific">Crassostrea virginica</name>
    <name type="common">Eastern oyster</name>
    <dbReference type="NCBI Taxonomy" id="6565"/>
    <lineage>
        <taxon>Eukaryota</taxon>
        <taxon>Metazoa</taxon>
        <taxon>Spiralia</taxon>
        <taxon>Lophotrochozoa</taxon>
        <taxon>Mollusca</taxon>
        <taxon>Bivalvia</taxon>
        <taxon>Autobranchia</taxon>
        <taxon>Pteriomorphia</taxon>
        <taxon>Ostreida</taxon>
        <taxon>Ostreoidea</taxon>
        <taxon>Ostreidae</taxon>
        <taxon>Crassostrea</taxon>
    </lineage>
</organism>
<accession>A0A8B8CWS9</accession>
<keyword evidence="2" id="KW-0472">Membrane</keyword>
<evidence type="ECO:0000256" key="2">
    <source>
        <dbReference type="SAM" id="Phobius"/>
    </source>
</evidence>
<dbReference type="RefSeq" id="XP_022320248.1">
    <property type="nucleotide sequence ID" value="XM_022464540.1"/>
</dbReference>
<name>A0A8B8CWS9_CRAVI</name>
<proteinExistence type="predicted"/>
<keyword evidence="3" id="KW-1185">Reference proteome</keyword>
<feature type="region of interest" description="Disordered" evidence="1">
    <location>
        <begin position="95"/>
        <end position="126"/>
    </location>
</feature>
<dbReference type="Proteomes" id="UP000694844">
    <property type="component" value="Chromosome 3"/>
</dbReference>
<gene>
    <name evidence="4" type="primary">LOC111122675</name>
</gene>
<keyword evidence="2" id="KW-0812">Transmembrane</keyword>
<feature type="compositionally biased region" description="Basic and acidic residues" evidence="1">
    <location>
        <begin position="163"/>
        <end position="178"/>
    </location>
</feature>
<evidence type="ECO:0000313" key="4">
    <source>
        <dbReference type="RefSeq" id="XP_022320248.1"/>
    </source>
</evidence>
<keyword evidence="2" id="KW-1133">Transmembrane helix</keyword>
<dbReference type="KEGG" id="cvn:111122675"/>
<feature type="transmembrane region" description="Helical" evidence="2">
    <location>
        <begin position="31"/>
        <end position="51"/>
    </location>
</feature>
<sequence length="293" mass="33173">MTTESPENGTSTTPFYLRPDNSLPIHTRDTYLLIATFVSVLIIMGIVIAFINRKCRNSLSRARFRLLHLRHRDALTAGHRRRRPRSEETPIHHIHSLHDPKSPVYSKEVNVNSTTSGEYERTPKKTPSWGSFYESGSCSSRVELDSGISVISSKTGISSCSKQDWRSPRDKIHTKPEPTEYSPVCECQLVKVLMPETLVEGQDPCLTPNNDHKHYMNHVKRKERVASNGLFYDSKEKNTLHLNDAHSGLKKDQVNVHEGASQETVQGGKFIKQKHGMLGTDNYTEMAISPHLM</sequence>
<reference evidence="4" key="1">
    <citation type="submission" date="2025-08" db="UniProtKB">
        <authorList>
            <consortium name="RefSeq"/>
        </authorList>
    </citation>
    <scope>IDENTIFICATION</scope>
    <source>
        <tissue evidence="4">Whole sample</tissue>
    </source>
</reference>
<protein>
    <submittedName>
        <fullName evidence="4">Uncharacterized protein LOC111122675</fullName>
    </submittedName>
</protein>
<dbReference type="OrthoDB" id="6068857at2759"/>
<dbReference type="AlphaFoldDB" id="A0A8B8CWS9"/>
<evidence type="ECO:0000313" key="3">
    <source>
        <dbReference type="Proteomes" id="UP000694844"/>
    </source>
</evidence>